<dbReference type="OrthoDB" id="9813275at2"/>
<dbReference type="Pfam" id="PF14542">
    <property type="entry name" value="Acetyltransf_CG"/>
    <property type="match status" value="1"/>
</dbReference>
<proteinExistence type="predicted"/>
<protein>
    <submittedName>
        <fullName evidence="2">N-acetyltransferase</fullName>
    </submittedName>
</protein>
<dbReference type="InterPro" id="IPR045057">
    <property type="entry name" value="Gcn5-rel_NAT"/>
</dbReference>
<dbReference type="AlphaFoldDB" id="A0A4S8FEW0"/>
<dbReference type="InterPro" id="IPR031165">
    <property type="entry name" value="GNAT_YJDJ"/>
</dbReference>
<dbReference type="CDD" id="cd04301">
    <property type="entry name" value="NAT_SF"/>
    <property type="match status" value="1"/>
</dbReference>
<reference evidence="2 3" key="1">
    <citation type="journal article" date="2015" name="Antonie Van Leeuwenhoek">
        <title>Lampropedia puyangensis sp. nov., isolated from symptomatic bark of Populus ? euramericana canker and emended description of Lampropedia hyalina (Ehrenberg 1832) Lee et al. 2004.</title>
        <authorList>
            <person name="Li Y."/>
            <person name="Wang T."/>
            <person name="Piao C.G."/>
            <person name="Wang L.F."/>
            <person name="Tian G.Z."/>
            <person name="Zhu T.H."/>
            <person name="Guo M.W."/>
        </authorList>
    </citation>
    <scope>NUCLEOTIDE SEQUENCE [LARGE SCALE GENOMIC DNA]</scope>
    <source>
        <strain evidence="2 3">2-bin</strain>
    </source>
</reference>
<keyword evidence="3" id="KW-1185">Reference proteome</keyword>
<dbReference type="SUPFAM" id="SSF55729">
    <property type="entry name" value="Acyl-CoA N-acyltransferases (Nat)"/>
    <property type="match status" value="1"/>
</dbReference>
<gene>
    <name evidence="2" type="ORF">E9531_03340</name>
</gene>
<dbReference type="InterPro" id="IPR016181">
    <property type="entry name" value="Acyl_CoA_acyltransferase"/>
</dbReference>
<name>A0A4S8FEW0_9BURK</name>
<keyword evidence="2" id="KW-0808">Transferase</keyword>
<accession>A0A4S8FEW0</accession>
<comment type="caution">
    <text evidence="2">The sequence shown here is derived from an EMBL/GenBank/DDBJ whole genome shotgun (WGS) entry which is preliminary data.</text>
</comment>
<dbReference type="EMBL" id="STFG01000002">
    <property type="protein sequence ID" value="THU04442.1"/>
    <property type="molecule type" value="Genomic_DNA"/>
</dbReference>
<dbReference type="PANTHER" id="PTHR31435">
    <property type="entry name" value="PROTEIN NATD1"/>
    <property type="match status" value="1"/>
</dbReference>
<dbReference type="GO" id="GO:0016740">
    <property type="term" value="F:transferase activity"/>
    <property type="evidence" value="ECO:0007669"/>
    <property type="project" value="UniProtKB-KW"/>
</dbReference>
<sequence>MPTVRNNTAAGRYEIYLDDGTEAGFADYRVRGKQVELPHTVVKPEFNGQGLAAQLVQTALEDIQANGQCVVPSCSYVEAYIRRKPQWQSLLCSID</sequence>
<feature type="domain" description="N-acetyltransferase" evidence="1">
    <location>
        <begin position="5"/>
        <end position="92"/>
    </location>
</feature>
<dbReference type="PANTHER" id="PTHR31435:SF10">
    <property type="entry name" value="BSR4717 PROTEIN"/>
    <property type="match status" value="1"/>
</dbReference>
<dbReference type="RefSeq" id="WP_136572337.1">
    <property type="nucleotide sequence ID" value="NZ_STFG01000002.1"/>
</dbReference>
<evidence type="ECO:0000313" key="3">
    <source>
        <dbReference type="Proteomes" id="UP000308917"/>
    </source>
</evidence>
<dbReference type="PROSITE" id="PS51729">
    <property type="entry name" value="GNAT_YJDJ"/>
    <property type="match status" value="1"/>
</dbReference>
<evidence type="ECO:0000259" key="1">
    <source>
        <dbReference type="PROSITE" id="PS51729"/>
    </source>
</evidence>
<evidence type="ECO:0000313" key="2">
    <source>
        <dbReference type="EMBL" id="THU04442.1"/>
    </source>
</evidence>
<dbReference type="Proteomes" id="UP000308917">
    <property type="component" value="Unassembled WGS sequence"/>
</dbReference>
<organism evidence="2 3">
    <name type="scientific">Lampropedia puyangensis</name>
    <dbReference type="NCBI Taxonomy" id="1330072"/>
    <lineage>
        <taxon>Bacteria</taxon>
        <taxon>Pseudomonadati</taxon>
        <taxon>Pseudomonadota</taxon>
        <taxon>Betaproteobacteria</taxon>
        <taxon>Burkholderiales</taxon>
        <taxon>Comamonadaceae</taxon>
        <taxon>Lampropedia</taxon>
    </lineage>
</organism>
<dbReference type="Gene3D" id="3.40.630.30">
    <property type="match status" value="1"/>
</dbReference>